<feature type="compositionally biased region" description="Low complexity" evidence="2">
    <location>
        <begin position="40"/>
        <end position="58"/>
    </location>
</feature>
<protein>
    <submittedName>
        <fullName evidence="3">Uncharacterized protein</fullName>
    </submittedName>
</protein>
<keyword evidence="4" id="KW-1185">Reference proteome</keyword>
<dbReference type="PANTHER" id="PTHR37540">
    <property type="entry name" value="TRANSCRIPTION FACTOR (ACR-2), PUTATIVE-RELATED-RELATED"/>
    <property type="match status" value="1"/>
</dbReference>
<evidence type="ECO:0000256" key="1">
    <source>
        <dbReference type="ARBA" id="ARBA00023242"/>
    </source>
</evidence>
<dbReference type="PANTHER" id="PTHR37540:SF5">
    <property type="entry name" value="TRANSCRIPTION FACTOR DOMAIN-CONTAINING PROTEIN"/>
    <property type="match status" value="1"/>
</dbReference>
<proteinExistence type="predicted"/>
<dbReference type="AlphaFoldDB" id="A0AA39WK79"/>
<dbReference type="Proteomes" id="UP001175000">
    <property type="component" value="Unassembled WGS sequence"/>
</dbReference>
<dbReference type="Pfam" id="PF11951">
    <property type="entry name" value="Fungal_trans_2"/>
    <property type="match status" value="1"/>
</dbReference>
<gene>
    <name evidence="3" type="ORF">B0T14DRAFT_254553</name>
</gene>
<reference evidence="3" key="1">
    <citation type="submission" date="2023-06" db="EMBL/GenBank/DDBJ databases">
        <title>Genome-scale phylogeny and comparative genomics of the fungal order Sordariales.</title>
        <authorList>
            <consortium name="Lawrence Berkeley National Laboratory"/>
            <person name="Hensen N."/>
            <person name="Bonometti L."/>
            <person name="Westerberg I."/>
            <person name="Brannstrom I.O."/>
            <person name="Guillou S."/>
            <person name="Cros-Aarteil S."/>
            <person name="Calhoun S."/>
            <person name="Haridas S."/>
            <person name="Kuo A."/>
            <person name="Mondo S."/>
            <person name="Pangilinan J."/>
            <person name="Riley R."/>
            <person name="Labutti K."/>
            <person name="Andreopoulos B."/>
            <person name="Lipzen A."/>
            <person name="Chen C."/>
            <person name="Yanf M."/>
            <person name="Daum C."/>
            <person name="Ng V."/>
            <person name="Clum A."/>
            <person name="Steindorff A."/>
            <person name="Ohm R."/>
            <person name="Martin F."/>
            <person name="Silar P."/>
            <person name="Natvig D."/>
            <person name="Lalanne C."/>
            <person name="Gautier V."/>
            <person name="Ament-Velasquez S.L."/>
            <person name="Kruys A."/>
            <person name="Hutchinson M.I."/>
            <person name="Powell A.J."/>
            <person name="Barry K."/>
            <person name="Miller A.N."/>
            <person name="Grigoriev I.V."/>
            <person name="Debuchy R."/>
            <person name="Gladieux P."/>
            <person name="Thoren M.H."/>
            <person name="Johannesson H."/>
        </authorList>
    </citation>
    <scope>NUCLEOTIDE SEQUENCE</scope>
    <source>
        <strain evidence="3">CBS 606.72</strain>
    </source>
</reference>
<sequence>MPQQEFLFVNPGNKTRAGHKISTSGRAFVIRKARAAQPWSTKSTTAKAAPSDAAVDASGGRRRAAPVGSNGALLEAGRNPTRAPAHRRKKENAVVQTCKCDRSRCTCGTRATAIAALDTTLVSETRHLAGRFDPLGCLPVALTAADLDILTYFNTAISPLLTGPTGSDEVDRFWLTVSFSHAGFLSALLAVSALQMAVAHPQHSSRLLERFMHHRVQTIAAIQKDLADPEKATSNESLATVFHLLIMEENLYIHASDALAADPMWLYLQPTPDQRKAHMAGLKRMLELRGGVGRIGNMRGLQSFIVRWICTALGCRIVFMLPHAYRPGEPEDPEEEELCERSFAASYLLPHGMLTQLYNYPESSAFFSSPFPMPEACRAAGFHPELVRHILTFECLNTDTMAWMMRRDTYTWDALDMQNLFSISMGELVRWYLVNEETISPADNVTAMCLFIFVFIVGLGAHTACSPVPGILPRMRKQFLDPKLRPQLRAAGIDGWVAFLLLVASTQSPEDGDYFFRYYVETLAARKPPVRTFEDFQKTVYGCIWSPAMDPHLRKAWDHIHDEWERLRVAMEADPSVAKRALRPREHEMYTHTSIPMSSPYSTAHMKSVFVARQQLRLGEPF</sequence>
<dbReference type="EMBL" id="JAULSU010000005">
    <property type="protein sequence ID" value="KAK0616922.1"/>
    <property type="molecule type" value="Genomic_DNA"/>
</dbReference>
<feature type="region of interest" description="Disordered" evidence="2">
    <location>
        <begin position="37"/>
        <end position="88"/>
    </location>
</feature>
<organism evidence="3 4">
    <name type="scientific">Immersiella caudata</name>
    <dbReference type="NCBI Taxonomy" id="314043"/>
    <lineage>
        <taxon>Eukaryota</taxon>
        <taxon>Fungi</taxon>
        <taxon>Dikarya</taxon>
        <taxon>Ascomycota</taxon>
        <taxon>Pezizomycotina</taxon>
        <taxon>Sordariomycetes</taxon>
        <taxon>Sordariomycetidae</taxon>
        <taxon>Sordariales</taxon>
        <taxon>Lasiosphaeriaceae</taxon>
        <taxon>Immersiella</taxon>
    </lineage>
</organism>
<evidence type="ECO:0000256" key="2">
    <source>
        <dbReference type="SAM" id="MobiDB-lite"/>
    </source>
</evidence>
<evidence type="ECO:0000313" key="3">
    <source>
        <dbReference type="EMBL" id="KAK0616922.1"/>
    </source>
</evidence>
<keyword evidence="1" id="KW-0539">Nucleus</keyword>
<dbReference type="InterPro" id="IPR021858">
    <property type="entry name" value="Fun_TF"/>
</dbReference>
<accession>A0AA39WK79</accession>
<evidence type="ECO:0000313" key="4">
    <source>
        <dbReference type="Proteomes" id="UP001175000"/>
    </source>
</evidence>
<name>A0AA39WK79_9PEZI</name>
<comment type="caution">
    <text evidence="3">The sequence shown here is derived from an EMBL/GenBank/DDBJ whole genome shotgun (WGS) entry which is preliminary data.</text>
</comment>